<dbReference type="OrthoDB" id="2422225at2759"/>
<dbReference type="AlphaFoldDB" id="A0A4P9WA99"/>
<proteinExistence type="predicted"/>
<protein>
    <submittedName>
        <fullName evidence="1">Uncharacterized protein</fullName>
    </submittedName>
</protein>
<accession>A0A4P9WA99</accession>
<keyword evidence="2" id="KW-1185">Reference proteome</keyword>
<dbReference type="Proteomes" id="UP000269721">
    <property type="component" value="Unassembled WGS sequence"/>
</dbReference>
<sequence>MATKLKEELRNWLRIDILALWSAESRVRASQAASIPRHLLSNTNNHTEGFNSFFKTYGLRPVKLNGLHIRVDTFVAYCIRVIIPTILGRRALECEILQLKRLCGPGPAPLRAPEPAPERGLIVWIADSDQDAAAQRLLDLHLSHFAIMSCVPRFPYWSCQSHLQRRRVRCMLAPSRR</sequence>
<evidence type="ECO:0000313" key="2">
    <source>
        <dbReference type="Proteomes" id="UP000269721"/>
    </source>
</evidence>
<evidence type="ECO:0000313" key="1">
    <source>
        <dbReference type="EMBL" id="RKO88465.1"/>
    </source>
</evidence>
<name>A0A4P9WA99_9FUNG</name>
<gene>
    <name evidence="1" type="ORF">BDK51DRAFT_45950</name>
</gene>
<organism evidence="1 2">
    <name type="scientific">Blyttiomyces helicus</name>
    <dbReference type="NCBI Taxonomy" id="388810"/>
    <lineage>
        <taxon>Eukaryota</taxon>
        <taxon>Fungi</taxon>
        <taxon>Fungi incertae sedis</taxon>
        <taxon>Chytridiomycota</taxon>
        <taxon>Chytridiomycota incertae sedis</taxon>
        <taxon>Chytridiomycetes</taxon>
        <taxon>Chytridiomycetes incertae sedis</taxon>
        <taxon>Blyttiomyces</taxon>
    </lineage>
</organism>
<dbReference type="EMBL" id="KZ996694">
    <property type="protein sequence ID" value="RKO88465.1"/>
    <property type="molecule type" value="Genomic_DNA"/>
</dbReference>
<reference evidence="2" key="1">
    <citation type="journal article" date="2018" name="Nat. Microbiol.">
        <title>Leveraging single-cell genomics to expand the fungal tree of life.</title>
        <authorList>
            <person name="Ahrendt S.R."/>
            <person name="Quandt C.A."/>
            <person name="Ciobanu D."/>
            <person name="Clum A."/>
            <person name="Salamov A."/>
            <person name="Andreopoulos B."/>
            <person name="Cheng J.F."/>
            <person name="Woyke T."/>
            <person name="Pelin A."/>
            <person name="Henrissat B."/>
            <person name="Reynolds N.K."/>
            <person name="Benny G.L."/>
            <person name="Smith M.E."/>
            <person name="James T.Y."/>
            <person name="Grigoriev I.V."/>
        </authorList>
    </citation>
    <scope>NUCLEOTIDE SEQUENCE [LARGE SCALE GENOMIC DNA]</scope>
</reference>